<accession>A0A1R4I5M1</accession>
<dbReference type="EMBL" id="RRZC01000010">
    <property type="protein sequence ID" value="MBE0404028.1"/>
    <property type="molecule type" value="Genomic_DNA"/>
</dbReference>
<dbReference type="AlphaFoldDB" id="A0A1R4I5M1"/>
<evidence type="ECO:0000313" key="5">
    <source>
        <dbReference type="Proteomes" id="UP000754821"/>
    </source>
</evidence>
<dbReference type="Proteomes" id="UP000754821">
    <property type="component" value="Unassembled WGS sequence"/>
</dbReference>
<proteinExistence type="predicted"/>
<evidence type="ECO:0000313" key="3">
    <source>
        <dbReference type="EMBL" id="SJN14976.1"/>
    </source>
</evidence>
<organism evidence="3 4">
    <name type="scientific">Halomonas citrativorans</name>
    <dbReference type="NCBI Taxonomy" id="2742612"/>
    <lineage>
        <taxon>Bacteria</taxon>
        <taxon>Pseudomonadati</taxon>
        <taxon>Pseudomonadota</taxon>
        <taxon>Gammaproteobacteria</taxon>
        <taxon>Oceanospirillales</taxon>
        <taxon>Halomonadaceae</taxon>
        <taxon>Halomonas</taxon>
    </lineage>
</organism>
<reference evidence="2 5" key="2">
    <citation type="submission" date="2020-07" db="EMBL/GenBank/DDBJ databases">
        <title>Halophilic bacteria isolated from french cheeses.</title>
        <authorList>
            <person name="Kothe C.I."/>
            <person name="Farah-Kraiem B."/>
            <person name="Renault P."/>
            <person name="Dridi B."/>
        </authorList>
    </citation>
    <scope>NUCLEOTIDE SEQUENCE [LARGE SCALE GENOMIC DNA]</scope>
    <source>
        <strain evidence="2 5">FME16</strain>
    </source>
</reference>
<keyword evidence="1" id="KW-0175">Coiled coil</keyword>
<comment type="caution">
    <text evidence="3">The sequence shown here is derived from an EMBL/GenBank/DDBJ whole genome shotgun (WGS) entry which is preliminary data.</text>
</comment>
<protein>
    <submittedName>
        <fullName evidence="3">Uncharacterized protein</fullName>
    </submittedName>
</protein>
<dbReference type="Proteomes" id="UP000196331">
    <property type="component" value="Unassembled WGS sequence"/>
</dbReference>
<gene>
    <name evidence="3" type="ORF">CZ787_17845</name>
    <name evidence="2" type="ORF">EI163_10760</name>
</gene>
<evidence type="ECO:0000313" key="4">
    <source>
        <dbReference type="Proteomes" id="UP000196331"/>
    </source>
</evidence>
<sequence>MTNQHELVSTSTAELKAMLDDSSELIEEIREEIAQREAQERELEPFDTLIKEARPKMNEIRSFFTLVLNELRHRPK</sequence>
<reference evidence="3 4" key="1">
    <citation type="submission" date="2017-02" db="EMBL/GenBank/DDBJ databases">
        <authorList>
            <person name="Dridi B."/>
        </authorList>
    </citation>
    <scope>NUCLEOTIDE SEQUENCE [LARGE SCALE GENOMIC DNA]</scope>
    <source>
        <strain evidence="3 4">JB380</strain>
    </source>
</reference>
<evidence type="ECO:0000256" key="1">
    <source>
        <dbReference type="SAM" id="Coils"/>
    </source>
</evidence>
<dbReference type="OrthoDB" id="6169623at2"/>
<name>A0A1R4I5M1_9GAMM</name>
<dbReference type="RefSeq" id="WP_087111569.1">
    <property type="nucleotide sequence ID" value="NZ_FUKM01000059.1"/>
</dbReference>
<feature type="coiled-coil region" evidence="1">
    <location>
        <begin position="12"/>
        <end position="42"/>
    </location>
</feature>
<keyword evidence="5" id="KW-1185">Reference proteome</keyword>
<evidence type="ECO:0000313" key="2">
    <source>
        <dbReference type="EMBL" id="MBE0404028.1"/>
    </source>
</evidence>
<dbReference type="EMBL" id="FUKM01000059">
    <property type="protein sequence ID" value="SJN14976.1"/>
    <property type="molecule type" value="Genomic_DNA"/>
</dbReference>